<reference evidence="2 3" key="1">
    <citation type="submission" date="2023-10" db="EMBL/GenBank/DDBJ databases">
        <title>Chromosome-scale genome assembly provides insights into flower coloration mechanisms of Canna indica.</title>
        <authorList>
            <person name="Li C."/>
        </authorList>
    </citation>
    <scope>NUCLEOTIDE SEQUENCE [LARGE SCALE GENOMIC DNA]</scope>
    <source>
        <tissue evidence="2">Flower</tissue>
    </source>
</reference>
<dbReference type="Proteomes" id="UP001327560">
    <property type="component" value="Chromosome 1"/>
</dbReference>
<name>A0AAQ3JM00_9LILI</name>
<organism evidence="2 3">
    <name type="scientific">Canna indica</name>
    <name type="common">Indian-shot</name>
    <dbReference type="NCBI Taxonomy" id="4628"/>
    <lineage>
        <taxon>Eukaryota</taxon>
        <taxon>Viridiplantae</taxon>
        <taxon>Streptophyta</taxon>
        <taxon>Embryophyta</taxon>
        <taxon>Tracheophyta</taxon>
        <taxon>Spermatophyta</taxon>
        <taxon>Magnoliopsida</taxon>
        <taxon>Liliopsida</taxon>
        <taxon>Zingiberales</taxon>
        <taxon>Cannaceae</taxon>
        <taxon>Canna</taxon>
    </lineage>
</organism>
<sequence length="75" mass="7715">MAQTKMIVVAFLLVAMLVVSTVPSAEAFCFPDCYDRCANGKDGDVTCANMCAQACVVPVTTPDGTPLASLAAGKN</sequence>
<feature type="chain" id="PRO_5043003825" evidence="1">
    <location>
        <begin position="28"/>
        <end position="75"/>
    </location>
</feature>
<accession>A0AAQ3JM00</accession>
<dbReference type="EMBL" id="CP136890">
    <property type="protein sequence ID" value="WOK92434.1"/>
    <property type="molecule type" value="Genomic_DNA"/>
</dbReference>
<feature type="signal peptide" evidence="1">
    <location>
        <begin position="1"/>
        <end position="27"/>
    </location>
</feature>
<evidence type="ECO:0000256" key="1">
    <source>
        <dbReference type="SAM" id="SignalP"/>
    </source>
</evidence>
<dbReference type="AlphaFoldDB" id="A0AAQ3JM00"/>
<proteinExistence type="predicted"/>
<protein>
    <submittedName>
        <fullName evidence="2">Uncharacterized protein</fullName>
    </submittedName>
</protein>
<evidence type="ECO:0000313" key="2">
    <source>
        <dbReference type="EMBL" id="WOK92434.1"/>
    </source>
</evidence>
<evidence type="ECO:0000313" key="3">
    <source>
        <dbReference type="Proteomes" id="UP001327560"/>
    </source>
</evidence>
<keyword evidence="3" id="KW-1185">Reference proteome</keyword>
<gene>
    <name evidence="2" type="ORF">Cni_G01125</name>
</gene>
<keyword evidence="1" id="KW-0732">Signal</keyword>